<accession>A0ACC0GAH6</accession>
<name>A0ACC0GAH6_9ERIC</name>
<protein>
    <submittedName>
        <fullName evidence="1">Uncharacterized protein</fullName>
    </submittedName>
</protein>
<dbReference type="Proteomes" id="UP001060215">
    <property type="component" value="Chromosome 10"/>
</dbReference>
<comment type="caution">
    <text evidence="1">The sequence shown here is derived from an EMBL/GenBank/DDBJ whole genome shotgun (WGS) entry which is preliminary data.</text>
</comment>
<keyword evidence="2" id="KW-1185">Reference proteome</keyword>
<evidence type="ECO:0000313" key="1">
    <source>
        <dbReference type="EMBL" id="KAI7997844.1"/>
    </source>
</evidence>
<reference evidence="1 2" key="1">
    <citation type="journal article" date="2022" name="Plant J.">
        <title>Chromosome-level genome of Camellia lanceoleosa provides a valuable resource for understanding genome evolution and self-incompatibility.</title>
        <authorList>
            <person name="Gong W."/>
            <person name="Xiao S."/>
            <person name="Wang L."/>
            <person name="Liao Z."/>
            <person name="Chang Y."/>
            <person name="Mo W."/>
            <person name="Hu G."/>
            <person name="Li W."/>
            <person name="Zhao G."/>
            <person name="Zhu H."/>
            <person name="Hu X."/>
            <person name="Ji K."/>
            <person name="Xiang X."/>
            <person name="Song Q."/>
            <person name="Yuan D."/>
            <person name="Jin S."/>
            <person name="Zhang L."/>
        </authorList>
    </citation>
    <scope>NUCLEOTIDE SEQUENCE [LARGE SCALE GENOMIC DNA]</scope>
    <source>
        <strain evidence="1">SQ_2022a</strain>
    </source>
</reference>
<dbReference type="EMBL" id="CM045767">
    <property type="protein sequence ID" value="KAI7997844.1"/>
    <property type="molecule type" value="Genomic_DNA"/>
</dbReference>
<sequence length="75" mass="8092">MKNLLFKVVCLAIFLFTVSDLRSSKVVGEGCNDGPACINGQEIDKKDSNVKAFHRKSGYAKQGMAGMDMEHGLAA</sequence>
<gene>
    <name evidence="1" type="ORF">LOK49_LG10G00512</name>
</gene>
<organism evidence="1 2">
    <name type="scientific">Camellia lanceoleosa</name>
    <dbReference type="NCBI Taxonomy" id="1840588"/>
    <lineage>
        <taxon>Eukaryota</taxon>
        <taxon>Viridiplantae</taxon>
        <taxon>Streptophyta</taxon>
        <taxon>Embryophyta</taxon>
        <taxon>Tracheophyta</taxon>
        <taxon>Spermatophyta</taxon>
        <taxon>Magnoliopsida</taxon>
        <taxon>eudicotyledons</taxon>
        <taxon>Gunneridae</taxon>
        <taxon>Pentapetalae</taxon>
        <taxon>asterids</taxon>
        <taxon>Ericales</taxon>
        <taxon>Theaceae</taxon>
        <taxon>Camellia</taxon>
    </lineage>
</organism>
<evidence type="ECO:0000313" key="2">
    <source>
        <dbReference type="Proteomes" id="UP001060215"/>
    </source>
</evidence>
<proteinExistence type="predicted"/>